<protein>
    <submittedName>
        <fullName evidence="2">Uncharacterized protein</fullName>
    </submittedName>
</protein>
<feature type="transmembrane region" description="Helical" evidence="1">
    <location>
        <begin position="242"/>
        <end position="260"/>
    </location>
</feature>
<feature type="transmembrane region" description="Helical" evidence="1">
    <location>
        <begin position="465"/>
        <end position="482"/>
    </location>
</feature>
<feature type="transmembrane region" description="Helical" evidence="1">
    <location>
        <begin position="266"/>
        <end position="286"/>
    </location>
</feature>
<feature type="transmembrane region" description="Helical" evidence="1">
    <location>
        <begin position="44"/>
        <end position="61"/>
    </location>
</feature>
<keyword evidence="1" id="KW-1133">Transmembrane helix</keyword>
<name>A0AAQ4CT25_9CREN</name>
<feature type="transmembrane region" description="Helical" evidence="1">
    <location>
        <begin position="327"/>
        <end position="347"/>
    </location>
</feature>
<feature type="transmembrane region" description="Helical" evidence="1">
    <location>
        <begin position="359"/>
        <end position="379"/>
    </location>
</feature>
<feature type="transmembrane region" description="Helical" evidence="1">
    <location>
        <begin position="391"/>
        <end position="411"/>
    </location>
</feature>
<feature type="transmembrane region" description="Helical" evidence="1">
    <location>
        <begin position="167"/>
        <end position="187"/>
    </location>
</feature>
<dbReference type="AlphaFoldDB" id="A0AAQ4CT25"/>
<sequence length="489" mass="56165">MLSLNRNSYIPWLSLFLLFISYSLSNGIYITVGRVTYYPVLKSDFMSILLTILSILLLALYNYKYAYLIPLSLLSFFSPSIISLILIIPVIFSIRRFNTIVTIILILADSTMLTWVILRLLFNVNSYFSLPLSLFEIGAPALIPIVWIIGIIFYIFPSKKNVSTSKLSVNIILPFIVTLLIALIPYMPNINPTRFPETVDFVYYYSWLVHPKFSSWFFYTRPFYLMLLYIFSLIFKPYPVAYYEFVFLSIFYVYSAYKLASAVNRAIAPLSALLASVSPMLITFLYSGLEANLFSISLMFISLSYLMRKEKLWLAILLSLASMFSHIYAWAQLSGAVIVYYILKIILHKTKLDKYELYYMLFLLPFVVIGFSLILIGIFPVPIQLISFSQLVYQIKVVSWGSNNAFLYYLISSYGNRFTNKDILGFIYSISVVGIFLLAPATNLIIDLPLFIPAAYTLNNIRKDISSLLLIALILWGVYMSINSVPMVY</sequence>
<organism evidence="2 3">
    <name type="scientific">Saccharolobus caldissimus</name>
    <dbReference type="NCBI Taxonomy" id="1702097"/>
    <lineage>
        <taxon>Archaea</taxon>
        <taxon>Thermoproteota</taxon>
        <taxon>Thermoprotei</taxon>
        <taxon>Sulfolobales</taxon>
        <taxon>Sulfolobaceae</taxon>
        <taxon>Saccharolobus</taxon>
    </lineage>
</organism>
<evidence type="ECO:0000313" key="2">
    <source>
        <dbReference type="EMBL" id="BDB98956.1"/>
    </source>
</evidence>
<feature type="transmembrane region" description="Helical" evidence="1">
    <location>
        <begin position="12"/>
        <end position="32"/>
    </location>
</feature>
<feature type="transmembrane region" description="Helical" evidence="1">
    <location>
        <begin position="216"/>
        <end position="235"/>
    </location>
</feature>
<accession>A0AAQ4CT25</accession>
<gene>
    <name evidence="2" type="ORF">SACC_19730</name>
</gene>
<keyword evidence="1" id="KW-0472">Membrane</keyword>
<feature type="transmembrane region" description="Helical" evidence="1">
    <location>
        <begin position="99"/>
        <end position="122"/>
    </location>
</feature>
<dbReference type="RefSeq" id="WP_229569314.1">
    <property type="nucleotide sequence ID" value="NZ_AP025226.1"/>
</dbReference>
<dbReference type="GeneID" id="68866705"/>
<dbReference type="EMBL" id="AP025226">
    <property type="protein sequence ID" value="BDB98956.1"/>
    <property type="molecule type" value="Genomic_DNA"/>
</dbReference>
<feature type="transmembrane region" description="Helical" evidence="1">
    <location>
        <begin position="134"/>
        <end position="155"/>
    </location>
</feature>
<feature type="transmembrane region" description="Helical" evidence="1">
    <location>
        <begin position="67"/>
        <end position="92"/>
    </location>
</feature>
<feature type="transmembrane region" description="Helical" evidence="1">
    <location>
        <begin position="423"/>
        <end position="445"/>
    </location>
</feature>
<proteinExistence type="predicted"/>
<dbReference type="KEGG" id="scas:SACC_19730"/>
<keyword evidence="1" id="KW-0812">Transmembrane</keyword>
<evidence type="ECO:0000313" key="3">
    <source>
        <dbReference type="Proteomes" id="UP001319921"/>
    </source>
</evidence>
<dbReference type="Proteomes" id="UP001319921">
    <property type="component" value="Chromosome"/>
</dbReference>
<keyword evidence="3" id="KW-1185">Reference proteome</keyword>
<evidence type="ECO:0000256" key="1">
    <source>
        <dbReference type="SAM" id="Phobius"/>
    </source>
</evidence>
<feature type="transmembrane region" description="Helical" evidence="1">
    <location>
        <begin position="291"/>
        <end position="307"/>
    </location>
</feature>
<reference evidence="2 3" key="1">
    <citation type="journal article" date="2022" name="Microbiol. Resour. Announc.">
        <title>Complete Genome Sequence of the Hyperthermophilic and Acidophilic Archaeon Saccharolobus caldissimus Strain HS-3T.</title>
        <authorList>
            <person name="Sakai H.D."/>
            <person name="Kurosawa N."/>
        </authorList>
    </citation>
    <scope>NUCLEOTIDE SEQUENCE [LARGE SCALE GENOMIC DNA]</scope>
    <source>
        <strain evidence="2 3">JCM32116</strain>
    </source>
</reference>